<evidence type="ECO:0000256" key="5">
    <source>
        <dbReference type="ARBA" id="ARBA00023136"/>
    </source>
</evidence>
<dbReference type="InterPro" id="IPR007210">
    <property type="entry name" value="ABC_Gly_betaine_transp_sub-bd"/>
</dbReference>
<keyword evidence="5 8" id="KW-0472">Membrane</keyword>
<dbReference type="FunFam" id="1.10.3720.10:FF:000001">
    <property type="entry name" value="Glycine betaine ABC transporter, permease"/>
    <property type="match status" value="1"/>
</dbReference>
<evidence type="ECO:0000256" key="6">
    <source>
        <dbReference type="ARBA" id="ARBA00035642"/>
    </source>
</evidence>
<dbReference type="Pfam" id="PF04069">
    <property type="entry name" value="OpuAC"/>
    <property type="match status" value="1"/>
</dbReference>
<dbReference type="SUPFAM" id="SSF161098">
    <property type="entry name" value="MetI-like"/>
    <property type="match status" value="1"/>
</dbReference>
<evidence type="ECO:0000256" key="8">
    <source>
        <dbReference type="RuleBase" id="RU363032"/>
    </source>
</evidence>
<evidence type="ECO:0000313" key="10">
    <source>
        <dbReference type="EMBL" id="MCR1898960.1"/>
    </source>
</evidence>
<dbReference type="RefSeq" id="WP_257530815.1">
    <property type="nucleotide sequence ID" value="NZ_JANKAS010000006.1"/>
</dbReference>
<evidence type="ECO:0000256" key="1">
    <source>
        <dbReference type="ARBA" id="ARBA00004141"/>
    </source>
</evidence>
<dbReference type="InterPro" id="IPR035906">
    <property type="entry name" value="MetI-like_sf"/>
</dbReference>
<dbReference type="GO" id="GO:0022857">
    <property type="term" value="F:transmembrane transporter activity"/>
    <property type="evidence" value="ECO:0007669"/>
    <property type="project" value="InterPro"/>
</dbReference>
<feature type="transmembrane region" description="Helical" evidence="8">
    <location>
        <begin position="178"/>
        <end position="201"/>
    </location>
</feature>
<dbReference type="CDD" id="cd06261">
    <property type="entry name" value="TM_PBP2"/>
    <property type="match status" value="1"/>
</dbReference>
<keyword evidence="11" id="KW-1185">Reference proteome</keyword>
<evidence type="ECO:0000313" key="11">
    <source>
        <dbReference type="Proteomes" id="UP001205748"/>
    </source>
</evidence>
<dbReference type="CDD" id="cd13609">
    <property type="entry name" value="PBP2_Opu_like_1"/>
    <property type="match status" value="1"/>
</dbReference>
<dbReference type="GO" id="GO:0031460">
    <property type="term" value="P:glycine betaine transport"/>
    <property type="evidence" value="ECO:0007669"/>
    <property type="project" value="TreeGrafter"/>
</dbReference>
<dbReference type="Pfam" id="PF00528">
    <property type="entry name" value="BPD_transp_1"/>
    <property type="match status" value="1"/>
</dbReference>
<dbReference type="PROSITE" id="PS50928">
    <property type="entry name" value="ABC_TM1"/>
    <property type="match status" value="1"/>
</dbReference>
<keyword evidence="3 8" id="KW-0812">Transmembrane</keyword>
<comment type="similarity">
    <text evidence="6">In the C-terminal section; belongs to the OsmX family.</text>
</comment>
<name>A0AAE3HEF2_9FIRM</name>
<evidence type="ECO:0000256" key="7">
    <source>
        <dbReference type="ARBA" id="ARBA00035652"/>
    </source>
</evidence>
<keyword evidence="4 8" id="KW-1133">Transmembrane helix</keyword>
<dbReference type="EMBL" id="JANKAS010000006">
    <property type="protein sequence ID" value="MCR1898960.1"/>
    <property type="molecule type" value="Genomic_DNA"/>
</dbReference>
<reference evidence="10" key="1">
    <citation type="submission" date="2022-07" db="EMBL/GenBank/DDBJ databases">
        <title>Enhanced cultured diversity of the mouse gut microbiota enables custom-made synthetic communities.</title>
        <authorList>
            <person name="Afrizal A."/>
        </authorList>
    </citation>
    <scope>NUCLEOTIDE SEQUENCE</scope>
    <source>
        <strain evidence="10">DSM 28593</strain>
    </source>
</reference>
<comment type="subcellular location">
    <subcellularLocation>
        <location evidence="8">Cell membrane</location>
        <topology evidence="8">Multi-pass membrane protein</topology>
    </subcellularLocation>
    <subcellularLocation>
        <location evidence="1">Membrane</location>
        <topology evidence="1">Multi-pass membrane protein</topology>
    </subcellularLocation>
</comment>
<feature type="domain" description="ABC transmembrane type-1" evidence="9">
    <location>
        <begin position="19"/>
        <end position="198"/>
    </location>
</feature>
<dbReference type="InterPro" id="IPR000515">
    <property type="entry name" value="MetI-like"/>
</dbReference>
<feature type="transmembrane region" description="Helical" evidence="8">
    <location>
        <begin position="23"/>
        <end position="47"/>
    </location>
</feature>
<dbReference type="SUPFAM" id="SSF53850">
    <property type="entry name" value="Periplasmic binding protein-like II"/>
    <property type="match status" value="1"/>
</dbReference>
<comment type="similarity">
    <text evidence="8">Belongs to the binding-protein-dependent transport system permease family.</text>
</comment>
<dbReference type="Gene3D" id="3.40.190.120">
    <property type="entry name" value="Osmoprotection protein (prox), domain 2"/>
    <property type="match status" value="1"/>
</dbReference>
<dbReference type="AlphaFoldDB" id="A0AAE3HEF2"/>
<evidence type="ECO:0000259" key="9">
    <source>
        <dbReference type="PROSITE" id="PS50928"/>
    </source>
</evidence>
<dbReference type="InterPro" id="IPR051204">
    <property type="entry name" value="ABC_transp_perm/SBD"/>
</dbReference>
<organism evidence="10 11">
    <name type="scientific">Irregularibacter muris</name>
    <dbReference type="NCBI Taxonomy" id="1796619"/>
    <lineage>
        <taxon>Bacteria</taxon>
        <taxon>Bacillati</taxon>
        <taxon>Bacillota</taxon>
        <taxon>Clostridia</taxon>
        <taxon>Eubacteriales</taxon>
        <taxon>Eubacteriaceae</taxon>
        <taxon>Irregularibacter</taxon>
    </lineage>
</organism>
<keyword evidence="2 8" id="KW-0813">Transport</keyword>
<dbReference type="GO" id="GO:0043190">
    <property type="term" value="C:ATP-binding cassette (ABC) transporter complex"/>
    <property type="evidence" value="ECO:0007669"/>
    <property type="project" value="InterPro"/>
</dbReference>
<accession>A0AAE3HEF2</accession>
<proteinExistence type="inferred from homology"/>
<evidence type="ECO:0000256" key="4">
    <source>
        <dbReference type="ARBA" id="ARBA00022989"/>
    </source>
</evidence>
<evidence type="ECO:0000256" key="2">
    <source>
        <dbReference type="ARBA" id="ARBA00022448"/>
    </source>
</evidence>
<comment type="caution">
    <text evidence="10">The sequence shown here is derived from an EMBL/GenBank/DDBJ whole genome shotgun (WGS) entry which is preliminary data.</text>
</comment>
<dbReference type="PANTHER" id="PTHR30177:SF4">
    <property type="entry name" value="OSMOPROTECTANT IMPORT PERMEASE PROTEIN OSMW"/>
    <property type="match status" value="1"/>
</dbReference>
<gene>
    <name evidence="10" type="ORF">NSA47_08180</name>
</gene>
<evidence type="ECO:0000256" key="3">
    <source>
        <dbReference type="ARBA" id="ARBA00022692"/>
    </source>
</evidence>
<feature type="transmembrane region" description="Helical" evidence="8">
    <location>
        <begin position="68"/>
        <end position="94"/>
    </location>
</feature>
<protein>
    <submittedName>
        <fullName evidence="10">ABC transporter permease subunit</fullName>
    </submittedName>
</protein>
<dbReference type="Gene3D" id="1.10.3720.10">
    <property type="entry name" value="MetI-like"/>
    <property type="match status" value="1"/>
</dbReference>
<feature type="transmembrane region" description="Helical" evidence="8">
    <location>
        <begin position="231"/>
        <end position="251"/>
    </location>
</feature>
<dbReference type="Gene3D" id="3.40.190.10">
    <property type="entry name" value="Periplasmic binding protein-like II"/>
    <property type="match status" value="1"/>
</dbReference>
<dbReference type="Proteomes" id="UP001205748">
    <property type="component" value="Unassembled WGS sequence"/>
</dbReference>
<sequence>MMAFLSYFINNIQQVISLTTEHIILTAIAVGLAVLIGVPLGIFISYFQKASRAVVGATNIVQAIPSMALLGLIIPLLGIGSVPSVVIVILYSLLPIVKNTYTGITSINEDTLESAKAIGLTRSQVLIKVQIPLALPVIMAGVRISAVTAVGLMTMAAFIGAGGLGFLIFSGISTVNTHQILAGAIPACILALLVDFIFGLIEKLVTPISLQNTKGVSKKALYKTRKNQKGILALTAIILIAIMISTGLGNINTADKVITIGGKDFTEQRIATELMAELIEDRSDIKVNRRSGLGGTQVCFNALKSGDIDMYLEYTGTAYGDTLSYPPITDMDEVYDTVKKDFKEKFDLEVLEQMNFNNTYTLAVSQEIAGKYNLETISDLAKVGNQLTVGSTLEFLNREDGIVGLAKHYGFSFKNEIGINGSNRYIAIENKEIDVTNAFSTDGLLKKFNLQVLKDDQNFFPPYYAIPIIRSQTLKEYPEIQSILAELGEVLTDEVMMELNYQVDELQQKPKNVAHDFLEEQGMLKNQ</sequence>
<comment type="similarity">
    <text evidence="7">In the N-terminal section; belongs to the binding-protein-dependent transport system permease family.</text>
</comment>
<feature type="transmembrane region" description="Helical" evidence="8">
    <location>
        <begin position="149"/>
        <end position="172"/>
    </location>
</feature>
<dbReference type="PANTHER" id="PTHR30177">
    <property type="entry name" value="GLYCINE BETAINE/L-PROLINE TRANSPORT SYSTEM PERMEASE PROTEIN PROW"/>
    <property type="match status" value="1"/>
</dbReference>